<dbReference type="InterPro" id="IPR001212">
    <property type="entry name" value="Somatomedin_B_dom"/>
</dbReference>
<dbReference type="InterPro" id="IPR000585">
    <property type="entry name" value="Hemopexin-like_dom"/>
</dbReference>
<dbReference type="PRINTS" id="PR00022">
    <property type="entry name" value="SOMATOMEDINB"/>
</dbReference>
<dbReference type="GO" id="GO:0030247">
    <property type="term" value="F:polysaccharide binding"/>
    <property type="evidence" value="ECO:0007669"/>
    <property type="project" value="InterPro"/>
</dbReference>
<dbReference type="Ensembl" id="ENSDCDT00010031522.1">
    <property type="protein sequence ID" value="ENSDCDP00010025430.1"/>
    <property type="gene ID" value="ENSDCDG00010016172.1"/>
</dbReference>
<sequence length="434" mass="50155">MWFPLLLLFLSHSYAADESCVGRCQNGFDPLRKCQCDNMCRYHGSCCIDFDTSCRHKVTRGDTFVDSEDEQMSNINYTTLPPMTSRAPTTPVPTTTQPPTPHPDPDAVTCSGRPFDAFMQLKNGSIYAFRGEYFFELDDRSVKPGYPKLIKDVWGIAGPIDAAFTRINCQGKTYIFKGNKYWRFDDGILEEDYPRDISVGFNKIPDDVDAAFAIPAPGHHGKEKVYFFKGDQYYQYEFQHQPSHEECVRLTKSSPSLLFSRYTDMYCNDGWDSLFTLLFQGLEGHHKGPRFISKDWVGIKPPIDAAMVGRLYISVPPTSAPAAGKGRRKGWRKRKGRRGQKSRRSRSLFWEDFFLDYEESKQLSFGCRYDDARKLSSELEYTDYELTNNTVLYFFFSDKYYRVDLQTKQIDYVTPPYPRPIAKYWLGCKDLAEK</sequence>
<evidence type="ECO:0000259" key="10">
    <source>
        <dbReference type="PROSITE" id="PS50958"/>
    </source>
</evidence>
<dbReference type="PANTHER" id="PTHR22917:SF3">
    <property type="entry name" value="VITRONECTIN"/>
    <property type="match status" value="1"/>
</dbReference>
<dbReference type="GO" id="GO:0005615">
    <property type="term" value="C:extracellular space"/>
    <property type="evidence" value="ECO:0007669"/>
    <property type="project" value="TreeGrafter"/>
</dbReference>
<dbReference type="AlphaFoldDB" id="A0AAY4BWX4"/>
<dbReference type="GeneTree" id="ENSGT00530000063751"/>
<feature type="signal peptide" evidence="9">
    <location>
        <begin position="1"/>
        <end position="15"/>
    </location>
</feature>
<feature type="repeat" description="Hemopexin" evidence="7">
    <location>
        <begin position="205"/>
        <end position="265"/>
    </location>
</feature>
<gene>
    <name evidence="11" type="primary">LOC114783589</name>
</gene>
<evidence type="ECO:0000256" key="7">
    <source>
        <dbReference type="PROSITE-ProRule" id="PRU01011"/>
    </source>
</evidence>
<comment type="subcellular location">
    <subcellularLocation>
        <location evidence="1">Secreted</location>
    </subcellularLocation>
</comment>
<dbReference type="CDD" id="cd00094">
    <property type="entry name" value="HX"/>
    <property type="match status" value="1"/>
</dbReference>
<keyword evidence="3 9" id="KW-0732">Signal</keyword>
<dbReference type="GO" id="GO:0033627">
    <property type="term" value="P:cell adhesion mediated by integrin"/>
    <property type="evidence" value="ECO:0007669"/>
    <property type="project" value="TreeGrafter"/>
</dbReference>
<accession>A0AAY4BWX4</accession>
<feature type="compositionally biased region" description="Basic residues" evidence="8">
    <location>
        <begin position="325"/>
        <end position="340"/>
    </location>
</feature>
<feature type="region of interest" description="Disordered" evidence="8">
    <location>
        <begin position="319"/>
        <end position="340"/>
    </location>
</feature>
<dbReference type="SUPFAM" id="SSF50923">
    <property type="entry name" value="Hemopexin-like domain"/>
    <property type="match status" value="1"/>
</dbReference>
<dbReference type="Proteomes" id="UP000694580">
    <property type="component" value="Unplaced"/>
</dbReference>
<feature type="repeat" description="Hemopexin" evidence="7">
    <location>
        <begin position="112"/>
        <end position="156"/>
    </location>
</feature>
<evidence type="ECO:0000256" key="8">
    <source>
        <dbReference type="SAM" id="MobiDB-lite"/>
    </source>
</evidence>
<dbReference type="SMART" id="SM00201">
    <property type="entry name" value="SO"/>
    <property type="match status" value="1"/>
</dbReference>
<proteinExistence type="predicted"/>
<feature type="repeat" description="Hemopexin" evidence="7">
    <location>
        <begin position="157"/>
        <end position="204"/>
    </location>
</feature>
<dbReference type="SUPFAM" id="SSF90188">
    <property type="entry name" value="Somatomedin B domain"/>
    <property type="match status" value="1"/>
</dbReference>
<evidence type="ECO:0000256" key="1">
    <source>
        <dbReference type="ARBA" id="ARBA00004613"/>
    </source>
</evidence>
<dbReference type="InterPro" id="IPR036375">
    <property type="entry name" value="Hemopexin-like_dom_sf"/>
</dbReference>
<keyword evidence="5" id="KW-1015">Disulfide bond</keyword>
<dbReference type="Gene3D" id="2.110.10.10">
    <property type="entry name" value="Hemopexin-like domain"/>
    <property type="match status" value="2"/>
</dbReference>
<dbReference type="PROSITE" id="PS50958">
    <property type="entry name" value="SMB_2"/>
    <property type="match status" value="1"/>
</dbReference>
<feature type="repeat" description="Hemopexin" evidence="7">
    <location>
        <begin position="372"/>
        <end position="428"/>
    </location>
</feature>
<dbReference type="Pfam" id="PF01033">
    <property type="entry name" value="Somatomedin_B"/>
    <property type="match status" value="1"/>
</dbReference>
<reference evidence="11" key="1">
    <citation type="submission" date="2025-08" db="UniProtKB">
        <authorList>
            <consortium name="Ensembl"/>
        </authorList>
    </citation>
    <scope>IDENTIFICATION</scope>
</reference>
<evidence type="ECO:0000256" key="4">
    <source>
        <dbReference type="ARBA" id="ARBA00022737"/>
    </source>
</evidence>
<dbReference type="InterPro" id="IPR036024">
    <property type="entry name" value="Somatomedin_B-like_dom_sf"/>
</dbReference>
<keyword evidence="6" id="KW-0325">Glycoprotein</keyword>
<protein>
    <recommendedName>
        <fullName evidence="10">SMB domain-containing protein</fullName>
    </recommendedName>
</protein>
<feature type="chain" id="PRO_5044305683" description="SMB domain-containing protein" evidence="9">
    <location>
        <begin position="16"/>
        <end position="434"/>
    </location>
</feature>
<evidence type="ECO:0000256" key="2">
    <source>
        <dbReference type="ARBA" id="ARBA00022525"/>
    </source>
</evidence>
<evidence type="ECO:0000256" key="3">
    <source>
        <dbReference type="ARBA" id="ARBA00022729"/>
    </source>
</evidence>
<dbReference type="GO" id="GO:0050840">
    <property type="term" value="F:extracellular matrix binding"/>
    <property type="evidence" value="ECO:0007669"/>
    <property type="project" value="TreeGrafter"/>
</dbReference>
<evidence type="ECO:0000313" key="12">
    <source>
        <dbReference type="Proteomes" id="UP000694580"/>
    </source>
</evidence>
<evidence type="ECO:0000256" key="9">
    <source>
        <dbReference type="SAM" id="SignalP"/>
    </source>
</evidence>
<feature type="domain" description="SMB" evidence="10">
    <location>
        <begin position="16"/>
        <end position="59"/>
    </location>
</feature>
<dbReference type="InterPro" id="IPR051298">
    <property type="entry name" value="Heme_transport/Cell_adhesion"/>
</dbReference>
<keyword evidence="4" id="KW-0677">Repeat</keyword>
<dbReference type="GO" id="GO:0005044">
    <property type="term" value="F:scavenger receptor activity"/>
    <property type="evidence" value="ECO:0007669"/>
    <property type="project" value="InterPro"/>
</dbReference>
<dbReference type="PANTHER" id="PTHR22917">
    <property type="entry name" value="HEMOPEXIN DOMAIN-CONTAINING PROTEIN"/>
    <property type="match status" value="1"/>
</dbReference>
<reference evidence="11" key="2">
    <citation type="submission" date="2025-09" db="UniProtKB">
        <authorList>
            <consortium name="Ensembl"/>
        </authorList>
    </citation>
    <scope>IDENTIFICATION</scope>
</reference>
<evidence type="ECO:0000256" key="6">
    <source>
        <dbReference type="ARBA" id="ARBA00023180"/>
    </source>
</evidence>
<dbReference type="SMART" id="SM00120">
    <property type="entry name" value="HX"/>
    <property type="match status" value="4"/>
</dbReference>
<evidence type="ECO:0000313" key="11">
    <source>
        <dbReference type="Ensembl" id="ENSDCDP00010025430.1"/>
    </source>
</evidence>
<dbReference type="GO" id="GO:0006955">
    <property type="term" value="P:immune response"/>
    <property type="evidence" value="ECO:0007669"/>
    <property type="project" value="InterPro"/>
</dbReference>
<dbReference type="PROSITE" id="PS00524">
    <property type="entry name" value="SMB_1"/>
    <property type="match status" value="1"/>
</dbReference>
<organism evidence="11 12">
    <name type="scientific">Denticeps clupeoides</name>
    <name type="common">denticle herring</name>
    <dbReference type="NCBI Taxonomy" id="299321"/>
    <lineage>
        <taxon>Eukaryota</taxon>
        <taxon>Metazoa</taxon>
        <taxon>Chordata</taxon>
        <taxon>Craniata</taxon>
        <taxon>Vertebrata</taxon>
        <taxon>Euteleostomi</taxon>
        <taxon>Actinopterygii</taxon>
        <taxon>Neopterygii</taxon>
        <taxon>Teleostei</taxon>
        <taxon>Clupei</taxon>
        <taxon>Clupeiformes</taxon>
        <taxon>Denticipitoidei</taxon>
        <taxon>Denticipitidae</taxon>
        <taxon>Denticeps</taxon>
    </lineage>
</organism>
<dbReference type="GO" id="GO:0007160">
    <property type="term" value="P:cell-matrix adhesion"/>
    <property type="evidence" value="ECO:0007669"/>
    <property type="project" value="TreeGrafter"/>
</dbReference>
<keyword evidence="12" id="KW-1185">Reference proteome</keyword>
<feature type="region of interest" description="Disordered" evidence="8">
    <location>
        <begin position="76"/>
        <end position="106"/>
    </location>
</feature>
<dbReference type="GO" id="GO:0005178">
    <property type="term" value="F:integrin binding"/>
    <property type="evidence" value="ECO:0007669"/>
    <property type="project" value="TreeGrafter"/>
</dbReference>
<dbReference type="InterPro" id="IPR018487">
    <property type="entry name" value="Hemopexin-like_repeat"/>
</dbReference>
<name>A0AAY4BWX4_9TELE</name>
<dbReference type="InterPro" id="IPR020436">
    <property type="entry name" value="SMB_chordata"/>
</dbReference>
<dbReference type="Gene3D" id="4.10.410.20">
    <property type="match status" value="1"/>
</dbReference>
<dbReference type="PROSITE" id="PS51642">
    <property type="entry name" value="HEMOPEXIN_2"/>
    <property type="match status" value="4"/>
</dbReference>
<dbReference type="Pfam" id="PF00045">
    <property type="entry name" value="Hemopexin"/>
    <property type="match status" value="4"/>
</dbReference>
<evidence type="ECO:0000256" key="5">
    <source>
        <dbReference type="ARBA" id="ARBA00023157"/>
    </source>
</evidence>
<keyword evidence="2" id="KW-0964">Secreted</keyword>